<dbReference type="InterPro" id="IPR017853">
    <property type="entry name" value="GH"/>
</dbReference>
<evidence type="ECO:0000313" key="9">
    <source>
        <dbReference type="Proteomes" id="UP000008718"/>
    </source>
</evidence>
<evidence type="ECO:0000256" key="2">
    <source>
        <dbReference type="ARBA" id="ARBA00022729"/>
    </source>
</evidence>
<dbReference type="InterPro" id="IPR002241">
    <property type="entry name" value="Glyco_hydro_27"/>
</dbReference>
<keyword evidence="5" id="KW-1015">Disulfide bond</keyword>
<evidence type="ECO:0000256" key="1">
    <source>
        <dbReference type="ARBA" id="ARBA00009743"/>
    </source>
</evidence>
<dbReference type="eggNOG" id="COG3345">
    <property type="taxonomic scope" value="Bacteria"/>
</dbReference>
<keyword evidence="9" id="KW-1185">Reference proteome</keyword>
<evidence type="ECO:0000256" key="6">
    <source>
        <dbReference type="SAM" id="SignalP"/>
    </source>
</evidence>
<keyword evidence="3 5" id="KW-0378">Hydrolase</keyword>
<protein>
    <recommendedName>
        <fullName evidence="5">Alpha-galactosidase</fullName>
        <ecNumber evidence="5">3.2.1.22</ecNumber>
    </recommendedName>
    <alternativeName>
        <fullName evidence="5">Melibiase</fullName>
    </alternativeName>
</protein>
<dbReference type="AlphaFoldDB" id="E4T500"/>
<dbReference type="CDD" id="cd14792">
    <property type="entry name" value="GH27"/>
    <property type="match status" value="1"/>
</dbReference>
<dbReference type="GO" id="GO:0004557">
    <property type="term" value="F:alpha-galactosidase activity"/>
    <property type="evidence" value="ECO:0007669"/>
    <property type="project" value="UniProtKB-EC"/>
</dbReference>
<dbReference type="SUPFAM" id="SSF51011">
    <property type="entry name" value="Glycosyl hydrolase domain"/>
    <property type="match status" value="1"/>
</dbReference>
<dbReference type="EC" id="3.2.1.22" evidence="5"/>
<proteinExistence type="inferred from homology"/>
<comment type="similarity">
    <text evidence="1 5">Belongs to the glycosyl hydrolase 27 family.</text>
</comment>
<dbReference type="CAZy" id="GH27">
    <property type="family name" value="Glycoside Hydrolase Family 27"/>
</dbReference>
<dbReference type="Gene3D" id="2.60.40.1180">
    <property type="entry name" value="Golgi alpha-mannosidase II"/>
    <property type="match status" value="1"/>
</dbReference>
<dbReference type="Gene3D" id="3.20.20.70">
    <property type="entry name" value="Aldolase class I"/>
    <property type="match status" value="1"/>
</dbReference>
<dbReference type="STRING" id="694427.Palpr_1653"/>
<reference evidence="8 9" key="2">
    <citation type="journal article" date="2011" name="Stand. Genomic Sci.">
        <title>Complete genome sequence of Paludibacter propionicigenes type strain (WB4).</title>
        <authorList>
            <person name="Gronow S."/>
            <person name="Munk C."/>
            <person name="Lapidus A."/>
            <person name="Nolan M."/>
            <person name="Lucas S."/>
            <person name="Hammon N."/>
            <person name="Deshpande S."/>
            <person name="Cheng J.F."/>
            <person name="Tapia R."/>
            <person name="Han C."/>
            <person name="Goodwin L."/>
            <person name="Pitluck S."/>
            <person name="Liolios K."/>
            <person name="Ivanova N."/>
            <person name="Mavromatis K."/>
            <person name="Mikhailova N."/>
            <person name="Pati A."/>
            <person name="Chen A."/>
            <person name="Palaniappan K."/>
            <person name="Land M."/>
            <person name="Hauser L."/>
            <person name="Chang Y.J."/>
            <person name="Jeffries C.D."/>
            <person name="Brambilla E."/>
            <person name="Rohde M."/>
            <person name="Goker M."/>
            <person name="Detter J.C."/>
            <person name="Woyke T."/>
            <person name="Bristow J."/>
            <person name="Eisen J.A."/>
            <person name="Markowitz V."/>
            <person name="Hugenholtz P."/>
            <person name="Kyrpides N.C."/>
            <person name="Klenk H.P."/>
        </authorList>
    </citation>
    <scope>NUCLEOTIDE SEQUENCE [LARGE SCALE GENOMIC DNA]</scope>
    <source>
        <strain evidence="9">DSM 17365 / JCM 13257 / WB4</strain>
    </source>
</reference>
<dbReference type="InterPro" id="IPR013780">
    <property type="entry name" value="Glyco_hydro_b"/>
</dbReference>
<evidence type="ECO:0000313" key="8">
    <source>
        <dbReference type="EMBL" id="ADQ79794.1"/>
    </source>
</evidence>
<name>E4T500_PALPW</name>
<reference key="1">
    <citation type="submission" date="2010-11" db="EMBL/GenBank/DDBJ databases">
        <title>The complete genome of Paludibacter propionicigenes DSM 17365.</title>
        <authorList>
            <consortium name="US DOE Joint Genome Institute (JGI-PGF)"/>
            <person name="Lucas S."/>
            <person name="Copeland A."/>
            <person name="Lapidus A."/>
            <person name="Bruce D."/>
            <person name="Goodwin L."/>
            <person name="Pitluck S."/>
            <person name="Kyrpides N."/>
            <person name="Mavromatis K."/>
            <person name="Ivanova N."/>
            <person name="Munk A.C."/>
            <person name="Brettin T."/>
            <person name="Detter J.C."/>
            <person name="Han C."/>
            <person name="Tapia R."/>
            <person name="Land M."/>
            <person name="Hauser L."/>
            <person name="Markowitz V."/>
            <person name="Cheng J.-F."/>
            <person name="Hugenholtz P."/>
            <person name="Woyke T."/>
            <person name="Wu D."/>
            <person name="Gronow S."/>
            <person name="Wellnitz S."/>
            <person name="Brambilla E."/>
            <person name="Klenk H.-P."/>
            <person name="Eisen J.A."/>
        </authorList>
    </citation>
    <scope>NUCLEOTIDE SEQUENCE</scope>
    <source>
        <strain>WB4</strain>
    </source>
</reference>
<dbReference type="InterPro" id="IPR041233">
    <property type="entry name" value="Melibiase_C"/>
</dbReference>
<feature type="signal peptide" evidence="6">
    <location>
        <begin position="1"/>
        <end position="19"/>
    </location>
</feature>
<dbReference type="PRINTS" id="PR00740">
    <property type="entry name" value="GLHYDRLASE27"/>
</dbReference>
<gene>
    <name evidence="8" type="ordered locus">Palpr_1653</name>
</gene>
<dbReference type="PANTHER" id="PTHR11452">
    <property type="entry name" value="ALPHA-GALACTOSIDASE/ALPHA-N-ACETYLGALACTOSAMINIDASE"/>
    <property type="match status" value="1"/>
</dbReference>
<evidence type="ECO:0000259" key="7">
    <source>
        <dbReference type="Pfam" id="PF17801"/>
    </source>
</evidence>
<evidence type="ECO:0000256" key="5">
    <source>
        <dbReference type="RuleBase" id="RU361168"/>
    </source>
</evidence>
<dbReference type="SUPFAM" id="SSF49785">
    <property type="entry name" value="Galactose-binding domain-like"/>
    <property type="match status" value="1"/>
</dbReference>
<accession>E4T500</accession>
<dbReference type="EMBL" id="CP002345">
    <property type="protein sequence ID" value="ADQ79794.1"/>
    <property type="molecule type" value="Genomic_DNA"/>
</dbReference>
<dbReference type="KEGG" id="ppn:Palpr_1653"/>
<dbReference type="InterPro" id="IPR008979">
    <property type="entry name" value="Galactose-bd-like_sf"/>
</dbReference>
<dbReference type="HOGENOM" id="CLU_013093_3_2_10"/>
<dbReference type="OrthoDB" id="9807519at2"/>
<evidence type="ECO:0000256" key="4">
    <source>
        <dbReference type="ARBA" id="ARBA00023295"/>
    </source>
</evidence>
<keyword evidence="4 5" id="KW-0326">Glycosidase</keyword>
<feature type="domain" description="Alpha galactosidase C-terminal" evidence="7">
    <location>
        <begin position="320"/>
        <end position="396"/>
    </location>
</feature>
<sequence>MKKIVVVLVVSILMGNALIAQNKSSKTPRPPLMGWASWNQFGPKIDEGVIKGQADAMVSSGLAAVGFQYVNIDDGFFNKRYADGTLKIDSIKFPKGMKELADYIHSKGLKAGFYSEAGENTCGSQYSGQPGGVGGGLYGHDQQDADLFFKTWGFDFLKVDYCGGRVQKLDEQTRYTAIRKAIDNTGRDVNFNVCRWQFPGTWVTKLADSWRMSNDINFVPGSKAKWKSVIDIINLNKYLAQYASPGHYNDMDMLEVGRGMSFEEDKSHFTMWCILSSPLALGCDMTKMSNETKTILTNKEIIALNQDVAGLQAHLIYEGDSVQIWAKNLKDRQSKEFVVAMLNLKKRPAELKLRLKDLNIVGKAAVRDLWAHADFGTIDSVFSATVPSHGVSAIKINAQKTKLKEVFEAEYAWMNNFNLTVNTQVLPEQAKPVADALCSGKTKVINIGKRPDNYIEFQDVFANVAGNYSLELFYLSNEDRDATIRVNGKNFHLTKLNSGASKQIAKETISVTLNKGYNTIRISNDKAFAPEIDKIRINLNRNTK</sequence>
<dbReference type="Gene3D" id="2.60.120.260">
    <property type="entry name" value="Galactose-binding domain-like"/>
    <property type="match status" value="1"/>
</dbReference>
<dbReference type="GO" id="GO:0005975">
    <property type="term" value="P:carbohydrate metabolic process"/>
    <property type="evidence" value="ECO:0007669"/>
    <property type="project" value="InterPro"/>
</dbReference>
<dbReference type="RefSeq" id="WP_013445163.1">
    <property type="nucleotide sequence ID" value="NC_014734.1"/>
</dbReference>
<feature type="chain" id="PRO_5003189056" description="Alpha-galactosidase" evidence="6">
    <location>
        <begin position="20"/>
        <end position="544"/>
    </location>
</feature>
<keyword evidence="2 6" id="KW-0732">Signal</keyword>
<evidence type="ECO:0000256" key="3">
    <source>
        <dbReference type="ARBA" id="ARBA00022801"/>
    </source>
</evidence>
<comment type="catalytic activity">
    <reaction evidence="5">
        <text>Hydrolysis of terminal, non-reducing alpha-D-galactose residues in alpha-D-galactosides, including galactose oligosaccharides, galactomannans and galactolipids.</text>
        <dbReference type="EC" id="3.2.1.22"/>
    </reaction>
</comment>
<dbReference type="InterPro" id="IPR013785">
    <property type="entry name" value="Aldolase_TIM"/>
</dbReference>
<dbReference type="CDD" id="cd04081">
    <property type="entry name" value="CBM35_galactosidase-like"/>
    <property type="match status" value="1"/>
</dbReference>
<organism evidence="8 9">
    <name type="scientific">Paludibacter propionicigenes (strain DSM 17365 / JCM 13257 / WB4)</name>
    <dbReference type="NCBI Taxonomy" id="694427"/>
    <lineage>
        <taxon>Bacteria</taxon>
        <taxon>Pseudomonadati</taxon>
        <taxon>Bacteroidota</taxon>
        <taxon>Bacteroidia</taxon>
        <taxon>Bacteroidales</taxon>
        <taxon>Paludibacteraceae</taxon>
        <taxon>Paludibacter</taxon>
    </lineage>
</organism>
<dbReference type="SUPFAM" id="SSF51445">
    <property type="entry name" value="(Trans)glycosidases"/>
    <property type="match status" value="1"/>
</dbReference>
<dbReference type="Proteomes" id="UP000008718">
    <property type="component" value="Chromosome"/>
</dbReference>
<dbReference type="Pfam" id="PF17801">
    <property type="entry name" value="Melibiase_C"/>
    <property type="match status" value="1"/>
</dbReference>
<dbReference type="PANTHER" id="PTHR11452:SF75">
    <property type="entry name" value="ALPHA-GALACTOSIDASE MEL1"/>
    <property type="match status" value="1"/>
</dbReference>
<dbReference type="Pfam" id="PF16499">
    <property type="entry name" value="Melibiase_2"/>
    <property type="match status" value="1"/>
</dbReference>
<dbReference type="CAZy" id="CBM35">
    <property type="family name" value="Carbohydrate-Binding Module Family 35"/>
</dbReference>